<reference evidence="3" key="1">
    <citation type="journal article" date="2017" name="Nature">
        <title>The sunflower genome provides insights into oil metabolism, flowering and Asterid evolution.</title>
        <authorList>
            <person name="Badouin H."/>
            <person name="Gouzy J."/>
            <person name="Grassa C.J."/>
            <person name="Murat F."/>
            <person name="Staton S.E."/>
            <person name="Cottret L."/>
            <person name="Lelandais-Briere C."/>
            <person name="Owens G.L."/>
            <person name="Carrere S."/>
            <person name="Mayjonade B."/>
            <person name="Legrand L."/>
            <person name="Gill N."/>
            <person name="Kane N.C."/>
            <person name="Bowers J.E."/>
            <person name="Hubner S."/>
            <person name="Bellec A."/>
            <person name="Berard A."/>
            <person name="Berges H."/>
            <person name="Blanchet N."/>
            <person name="Boniface M.C."/>
            <person name="Brunel D."/>
            <person name="Catrice O."/>
            <person name="Chaidir N."/>
            <person name="Claudel C."/>
            <person name="Donnadieu C."/>
            <person name="Faraut T."/>
            <person name="Fievet G."/>
            <person name="Helmstetter N."/>
            <person name="King M."/>
            <person name="Knapp S.J."/>
            <person name="Lai Z."/>
            <person name="Le Paslier M.C."/>
            <person name="Lippi Y."/>
            <person name="Lorenzon L."/>
            <person name="Mandel J.R."/>
            <person name="Marage G."/>
            <person name="Marchand G."/>
            <person name="Marquand E."/>
            <person name="Bret-Mestries E."/>
            <person name="Morien E."/>
            <person name="Nambeesan S."/>
            <person name="Nguyen T."/>
            <person name="Pegot-Espagnet P."/>
            <person name="Pouilly N."/>
            <person name="Raftis F."/>
            <person name="Sallet E."/>
            <person name="Schiex T."/>
            <person name="Thomas J."/>
            <person name="Vandecasteele C."/>
            <person name="Vares D."/>
            <person name="Vear F."/>
            <person name="Vautrin S."/>
            <person name="Crespi M."/>
            <person name="Mangin B."/>
            <person name="Burke J.M."/>
            <person name="Salse J."/>
            <person name="Munos S."/>
            <person name="Vincourt P."/>
            <person name="Rieseberg L.H."/>
            <person name="Langlade N.B."/>
        </authorList>
    </citation>
    <scope>NUCLEOTIDE SEQUENCE</scope>
    <source>
        <tissue evidence="3">Leaves</tissue>
    </source>
</reference>
<proteinExistence type="predicted"/>
<dbReference type="AlphaFoldDB" id="A0A9K3IYI8"/>
<protein>
    <submittedName>
        <fullName evidence="3">Uncharacterized protein</fullName>
    </submittedName>
</protein>
<feature type="compositionally biased region" description="Low complexity" evidence="2">
    <location>
        <begin position="201"/>
        <end position="210"/>
    </location>
</feature>
<dbReference type="EMBL" id="MNCJ02000320">
    <property type="protein sequence ID" value="KAF5805337.1"/>
    <property type="molecule type" value="Genomic_DNA"/>
</dbReference>
<gene>
    <name evidence="3" type="ORF">HanXRQr2_Chr05g0208101</name>
</gene>
<evidence type="ECO:0000256" key="1">
    <source>
        <dbReference type="SAM" id="Coils"/>
    </source>
</evidence>
<reference evidence="3" key="2">
    <citation type="submission" date="2020-06" db="EMBL/GenBank/DDBJ databases">
        <title>Helianthus annuus Genome sequencing and assembly Release 2.</title>
        <authorList>
            <person name="Gouzy J."/>
            <person name="Langlade N."/>
            <person name="Munos S."/>
        </authorList>
    </citation>
    <scope>NUCLEOTIDE SEQUENCE</scope>
    <source>
        <tissue evidence="3">Leaves</tissue>
    </source>
</reference>
<feature type="region of interest" description="Disordered" evidence="2">
    <location>
        <begin position="194"/>
        <end position="214"/>
    </location>
</feature>
<dbReference type="Gramene" id="mRNA:HanXRQr2_Chr05g0208101">
    <property type="protein sequence ID" value="CDS:HanXRQr2_Chr05g0208101.1"/>
    <property type="gene ID" value="HanXRQr2_Chr05g0208101"/>
</dbReference>
<sequence>MEVENPITSGKGDGDVQGGAKVVTFLGTILGSSLGPDCFIDDEEDRVSSLRPSWFGPELMSFFRYADVFSEDMEVDPNTADDKFIPEWDVRNKDSVMNDLTARMFLFNINTPLDHARSRKMKNQDLGAAVSVNQAQSNVFVTELYRRWIEAESVKENLEKETLSLKCKIQRTPDVEKKIAQLSQDLHAQKEKVKSLTTQNQSSQAAAASASEDRDRIAAKLKDFAKSSKKKDEEHKEVLASMEESISNARSAYEKMMAGSFFALFLIFLFKSLTLWSERDAIKTGEADLKARMGEMKGHHRAEIEELKLENADLSVQVEDLKATKAWLLSEGAQLLAKNVHIGPEMTAAVAAVNNAMSSIGVNSGLHQGYVHALKKITPYAEVPLLNRNAEADLNTAVACYESLTFPVVDDLPKLIHEPLSKIKDALSFAGRESSEE</sequence>
<feature type="coiled-coil region" evidence="1">
    <location>
        <begin position="297"/>
        <end position="324"/>
    </location>
</feature>
<organism evidence="3 4">
    <name type="scientific">Helianthus annuus</name>
    <name type="common">Common sunflower</name>
    <dbReference type="NCBI Taxonomy" id="4232"/>
    <lineage>
        <taxon>Eukaryota</taxon>
        <taxon>Viridiplantae</taxon>
        <taxon>Streptophyta</taxon>
        <taxon>Embryophyta</taxon>
        <taxon>Tracheophyta</taxon>
        <taxon>Spermatophyta</taxon>
        <taxon>Magnoliopsida</taxon>
        <taxon>eudicotyledons</taxon>
        <taxon>Gunneridae</taxon>
        <taxon>Pentapetalae</taxon>
        <taxon>asterids</taxon>
        <taxon>campanulids</taxon>
        <taxon>Asterales</taxon>
        <taxon>Asteraceae</taxon>
        <taxon>Asteroideae</taxon>
        <taxon>Heliantheae alliance</taxon>
        <taxon>Heliantheae</taxon>
        <taxon>Helianthus</taxon>
    </lineage>
</organism>
<evidence type="ECO:0000313" key="3">
    <source>
        <dbReference type="EMBL" id="KAF5805337.1"/>
    </source>
</evidence>
<keyword evidence="1" id="KW-0175">Coiled coil</keyword>
<name>A0A9K3IYI8_HELAN</name>
<dbReference type="Proteomes" id="UP000215914">
    <property type="component" value="Unassembled WGS sequence"/>
</dbReference>
<evidence type="ECO:0000313" key="4">
    <source>
        <dbReference type="Proteomes" id="UP000215914"/>
    </source>
</evidence>
<keyword evidence="4" id="KW-1185">Reference proteome</keyword>
<evidence type="ECO:0000256" key="2">
    <source>
        <dbReference type="SAM" id="MobiDB-lite"/>
    </source>
</evidence>
<accession>A0A9K3IYI8</accession>
<comment type="caution">
    <text evidence="3">The sequence shown here is derived from an EMBL/GenBank/DDBJ whole genome shotgun (WGS) entry which is preliminary data.</text>
</comment>